<dbReference type="AlphaFoldDB" id="A0A382B394"/>
<sequence>RGKRGLRHPTLPSSMLCHRSPPGRAT</sequence>
<accession>A0A382B394</accession>
<gene>
    <name evidence="2" type="ORF">METZ01_LOCUS161134</name>
</gene>
<reference evidence="2" key="1">
    <citation type="submission" date="2018-05" db="EMBL/GenBank/DDBJ databases">
        <authorList>
            <person name="Lanie J.A."/>
            <person name="Ng W.-L."/>
            <person name="Kazmierczak K.M."/>
            <person name="Andrzejewski T.M."/>
            <person name="Davidsen T.M."/>
            <person name="Wayne K.J."/>
            <person name="Tettelin H."/>
            <person name="Glass J.I."/>
            <person name="Rusch D."/>
            <person name="Podicherti R."/>
            <person name="Tsui H.-C.T."/>
            <person name="Winkler M.E."/>
        </authorList>
    </citation>
    <scope>NUCLEOTIDE SEQUENCE</scope>
</reference>
<proteinExistence type="predicted"/>
<feature type="non-terminal residue" evidence="2">
    <location>
        <position position="1"/>
    </location>
</feature>
<protein>
    <submittedName>
        <fullName evidence="2">Uncharacterized protein</fullName>
    </submittedName>
</protein>
<feature type="region of interest" description="Disordered" evidence="1">
    <location>
        <begin position="1"/>
        <end position="26"/>
    </location>
</feature>
<name>A0A382B394_9ZZZZ</name>
<dbReference type="EMBL" id="UINC01028022">
    <property type="protein sequence ID" value="SVB08280.1"/>
    <property type="molecule type" value="Genomic_DNA"/>
</dbReference>
<evidence type="ECO:0000313" key="2">
    <source>
        <dbReference type="EMBL" id="SVB08280.1"/>
    </source>
</evidence>
<evidence type="ECO:0000256" key="1">
    <source>
        <dbReference type="SAM" id="MobiDB-lite"/>
    </source>
</evidence>
<organism evidence="2">
    <name type="scientific">marine metagenome</name>
    <dbReference type="NCBI Taxonomy" id="408172"/>
    <lineage>
        <taxon>unclassified sequences</taxon>
        <taxon>metagenomes</taxon>
        <taxon>ecological metagenomes</taxon>
    </lineage>
</organism>
<feature type="non-terminal residue" evidence="2">
    <location>
        <position position="26"/>
    </location>
</feature>